<name>A0A0F9CYZ9_9ZZZZ</name>
<dbReference type="EMBL" id="LAZR01033942">
    <property type="protein sequence ID" value="KKL46676.1"/>
    <property type="molecule type" value="Genomic_DNA"/>
</dbReference>
<comment type="caution">
    <text evidence="1">The sequence shown here is derived from an EMBL/GenBank/DDBJ whole genome shotgun (WGS) entry which is preliminary data.</text>
</comment>
<sequence>MSVGLTLADDELSVFVLAPLDTDDAAVAENLEALQAMGARLYTSKPENPDYMERVTCPGLANVLLGYDHILRY</sequence>
<proteinExistence type="predicted"/>
<gene>
    <name evidence="1" type="ORF">LCGC14_2343180</name>
</gene>
<organism evidence="1">
    <name type="scientific">marine sediment metagenome</name>
    <dbReference type="NCBI Taxonomy" id="412755"/>
    <lineage>
        <taxon>unclassified sequences</taxon>
        <taxon>metagenomes</taxon>
        <taxon>ecological metagenomes</taxon>
    </lineage>
</organism>
<protein>
    <submittedName>
        <fullName evidence="1">Uncharacterized protein</fullName>
    </submittedName>
</protein>
<reference evidence="1" key="1">
    <citation type="journal article" date="2015" name="Nature">
        <title>Complex archaea that bridge the gap between prokaryotes and eukaryotes.</title>
        <authorList>
            <person name="Spang A."/>
            <person name="Saw J.H."/>
            <person name="Jorgensen S.L."/>
            <person name="Zaremba-Niedzwiedzka K."/>
            <person name="Martijn J."/>
            <person name="Lind A.E."/>
            <person name="van Eijk R."/>
            <person name="Schleper C."/>
            <person name="Guy L."/>
            <person name="Ettema T.J."/>
        </authorList>
    </citation>
    <scope>NUCLEOTIDE SEQUENCE</scope>
</reference>
<evidence type="ECO:0000313" key="1">
    <source>
        <dbReference type="EMBL" id="KKL46676.1"/>
    </source>
</evidence>
<dbReference type="AlphaFoldDB" id="A0A0F9CYZ9"/>
<accession>A0A0F9CYZ9</accession>